<dbReference type="Gene3D" id="2.60.40.1180">
    <property type="entry name" value="Golgi alpha-mannosidase II"/>
    <property type="match status" value="1"/>
</dbReference>
<evidence type="ECO:0000313" key="5">
    <source>
        <dbReference type="Proteomes" id="UP001316803"/>
    </source>
</evidence>
<feature type="chain" id="PRO_5042910447" description="Beta-glucuronidase C-terminal domain-containing protein" evidence="2">
    <location>
        <begin position="18"/>
        <end position="612"/>
    </location>
</feature>
<sequence>MATFWAVGSSLLSIAAAQNVLQIPLTDSIPEDHSDFIDPSFAGFGIEPSNLFSFTGYADPNELTFNLIDNLQSYTGAPPHIRLGGNTADYMVFSEDQQEYTWINNPNATGSGAFASDHMLIGPKYFEVANRFPEGTPITWGLNLAYQESDYADRIVTMANQVIEGIPRLHLVSFEIGNEPDLYAQNGFRTGPWGGDVYTQQWLDRASILYTEVLQPNNLPSNFFEPAATASTIGTSFQIQDLTTLGIAVQANDSTESYIASWNQHDYYYYISVSTYPLTLYHFMTLSTTKDQFAAWESQIEQAHETPYPYALREMCSVGPIGLEGITDTFGAALWTLNFFLYAATLNITSVQMHMTDNSNASAWQPIEMYGRQPFVRPNYYGYAAFDQIIGPSCQAQVAPIDNLAYPGDYGGRAEAYSIYQNGQLDTIVVINSNMVNVSEPTKESLTVQLTLPSSLSGQVLHLAYLTNEGADATSGTTWNGISFEQSGDGTPTTVDSGDATVTIASDGSASFTVRDSEAVAARLGSKVGDGSADSTACAAIAERSQGIGSTSTSSSKSSSSSNAATSMRQPSTSRTGSSASATATNGVMRITSIVFSTLGATFATGALLLWV</sequence>
<dbReference type="InterPro" id="IPR013780">
    <property type="entry name" value="Glyco_hydro_b"/>
</dbReference>
<protein>
    <recommendedName>
        <fullName evidence="3">Beta-glucuronidase C-terminal domain-containing protein</fullName>
    </recommendedName>
</protein>
<reference evidence="4 5" key="1">
    <citation type="submission" date="2022-12" db="EMBL/GenBank/DDBJ databases">
        <title>Genomic features and morphological characterization of a novel Knufia sp. strain isolated from spacecraft assembly facility.</title>
        <authorList>
            <person name="Teixeira M."/>
            <person name="Chander A.M."/>
            <person name="Stajich J.E."/>
            <person name="Venkateswaran K."/>
        </authorList>
    </citation>
    <scope>NUCLEOTIDE SEQUENCE [LARGE SCALE GENOMIC DNA]</scope>
    <source>
        <strain evidence="4 5">FJI-L2-BK-P2</strain>
    </source>
</reference>
<keyword evidence="2" id="KW-0732">Signal</keyword>
<evidence type="ECO:0000259" key="3">
    <source>
        <dbReference type="Pfam" id="PF16862"/>
    </source>
</evidence>
<evidence type="ECO:0000313" key="4">
    <source>
        <dbReference type="EMBL" id="KAK5952762.1"/>
    </source>
</evidence>
<organism evidence="4 5">
    <name type="scientific">Knufia fluminis</name>
    <dbReference type="NCBI Taxonomy" id="191047"/>
    <lineage>
        <taxon>Eukaryota</taxon>
        <taxon>Fungi</taxon>
        <taxon>Dikarya</taxon>
        <taxon>Ascomycota</taxon>
        <taxon>Pezizomycotina</taxon>
        <taxon>Eurotiomycetes</taxon>
        <taxon>Chaetothyriomycetidae</taxon>
        <taxon>Chaetothyriales</taxon>
        <taxon>Trichomeriaceae</taxon>
        <taxon>Knufia</taxon>
    </lineage>
</organism>
<dbReference type="Gene3D" id="3.20.20.80">
    <property type="entry name" value="Glycosidases"/>
    <property type="match status" value="1"/>
</dbReference>
<proteinExistence type="predicted"/>
<dbReference type="PANTHER" id="PTHR36183:SF2">
    <property type="entry name" value="BETA-GLUCURONIDASE C-TERMINAL DOMAIN-CONTAINING PROTEIN"/>
    <property type="match status" value="1"/>
</dbReference>
<dbReference type="InterPro" id="IPR031728">
    <property type="entry name" value="GlcAase_C"/>
</dbReference>
<dbReference type="AlphaFoldDB" id="A0AAN8IM33"/>
<dbReference type="SUPFAM" id="SSF51445">
    <property type="entry name" value="(Trans)glycosidases"/>
    <property type="match status" value="1"/>
</dbReference>
<feature type="signal peptide" evidence="2">
    <location>
        <begin position="1"/>
        <end position="17"/>
    </location>
</feature>
<gene>
    <name evidence="4" type="ORF">OHC33_006355</name>
</gene>
<dbReference type="Pfam" id="PF16862">
    <property type="entry name" value="Glyco_hydro_79C"/>
    <property type="match status" value="1"/>
</dbReference>
<feature type="region of interest" description="Disordered" evidence="1">
    <location>
        <begin position="548"/>
        <end position="583"/>
    </location>
</feature>
<feature type="compositionally biased region" description="Low complexity" evidence="1">
    <location>
        <begin position="550"/>
        <end position="583"/>
    </location>
</feature>
<keyword evidence="5" id="KW-1185">Reference proteome</keyword>
<dbReference type="Proteomes" id="UP001316803">
    <property type="component" value="Unassembled WGS sequence"/>
</dbReference>
<accession>A0AAN8IM33</accession>
<dbReference type="InterPro" id="IPR052974">
    <property type="entry name" value="GH79_Enzymes"/>
</dbReference>
<name>A0AAN8IM33_9EURO</name>
<dbReference type="EMBL" id="JAKLMC020000014">
    <property type="protein sequence ID" value="KAK5952762.1"/>
    <property type="molecule type" value="Genomic_DNA"/>
</dbReference>
<evidence type="ECO:0000256" key="1">
    <source>
        <dbReference type="SAM" id="MobiDB-lite"/>
    </source>
</evidence>
<comment type="caution">
    <text evidence="4">The sequence shown here is derived from an EMBL/GenBank/DDBJ whole genome shotgun (WGS) entry which is preliminary data.</text>
</comment>
<dbReference type="InterPro" id="IPR017853">
    <property type="entry name" value="GH"/>
</dbReference>
<evidence type="ECO:0000256" key="2">
    <source>
        <dbReference type="SAM" id="SignalP"/>
    </source>
</evidence>
<dbReference type="PANTHER" id="PTHR36183">
    <property type="entry name" value="BETA-GLUCURONIDASE"/>
    <property type="match status" value="1"/>
</dbReference>
<feature type="domain" description="Beta-glucuronidase C-terminal" evidence="3">
    <location>
        <begin position="416"/>
        <end position="520"/>
    </location>
</feature>